<keyword evidence="1" id="KW-0732">Signal</keyword>
<evidence type="ECO:0000256" key="1">
    <source>
        <dbReference type="SAM" id="SignalP"/>
    </source>
</evidence>
<keyword evidence="3" id="KW-1185">Reference proteome</keyword>
<organism evidence="2 3">
    <name type="scientific">Flavilitoribacter nigricans (strain ATCC 23147 / DSM 23189 / NBRC 102662 / NCIMB 1420 / SS-2)</name>
    <name type="common">Lewinella nigricans</name>
    <dbReference type="NCBI Taxonomy" id="1122177"/>
    <lineage>
        <taxon>Bacteria</taxon>
        <taxon>Pseudomonadati</taxon>
        <taxon>Bacteroidota</taxon>
        <taxon>Saprospiria</taxon>
        <taxon>Saprospirales</taxon>
        <taxon>Lewinellaceae</taxon>
        <taxon>Flavilitoribacter</taxon>
    </lineage>
</organism>
<dbReference type="RefSeq" id="WP_099152693.1">
    <property type="nucleotide sequence ID" value="NZ_PDUD01000028.1"/>
</dbReference>
<dbReference type="OrthoDB" id="1430009at2"/>
<name>A0A2D0N6G5_FLAN2</name>
<sequence>MKTKIFILFLLVALTGFSAHSQHIVSTFSAKPNGVVEVAGRLEDGSKMEDLSWAWSSQNACFVSTKQHKFSGNHVLYQTEIPPRSEMTIRVIPRDKNADFSLYAYSGGGGAVVPNLPYCTSCEADYKWDFKRRGKTQDHTRSVQLRAINNPFPVTIGVVGGQGLSSGDFILEVSLEGGETPENKPQPDIPIFRIDSEKGKSLTYEGKLKEGVFVYKLDWAWDGQNACFPSTQKDKYEGHHQLYLTELPRRSELTVTLIPDNPKDQLNLYAYSIGSELQVVPDLHSCVSCEASYMARSGRDPGIRQVELRAINNPYQVVIGVAGAKGVTSGSYRLELSLK</sequence>
<feature type="signal peptide" evidence="1">
    <location>
        <begin position="1"/>
        <end position="21"/>
    </location>
</feature>
<feature type="chain" id="PRO_5012722790" evidence="1">
    <location>
        <begin position="22"/>
        <end position="339"/>
    </location>
</feature>
<gene>
    <name evidence="2" type="ORF">CRP01_24220</name>
</gene>
<protein>
    <submittedName>
        <fullName evidence="2">Uncharacterized protein</fullName>
    </submittedName>
</protein>
<dbReference type="EMBL" id="PDUD01000028">
    <property type="protein sequence ID" value="PHN03980.1"/>
    <property type="molecule type" value="Genomic_DNA"/>
</dbReference>
<dbReference type="AlphaFoldDB" id="A0A2D0N6G5"/>
<dbReference type="Proteomes" id="UP000223913">
    <property type="component" value="Unassembled WGS sequence"/>
</dbReference>
<evidence type="ECO:0000313" key="3">
    <source>
        <dbReference type="Proteomes" id="UP000223913"/>
    </source>
</evidence>
<evidence type="ECO:0000313" key="2">
    <source>
        <dbReference type="EMBL" id="PHN03980.1"/>
    </source>
</evidence>
<reference evidence="2 3" key="1">
    <citation type="submission" date="2017-10" db="EMBL/GenBank/DDBJ databases">
        <title>The draft genome sequence of Lewinella nigricans NBRC 102662.</title>
        <authorList>
            <person name="Wang K."/>
        </authorList>
    </citation>
    <scope>NUCLEOTIDE SEQUENCE [LARGE SCALE GENOMIC DNA]</scope>
    <source>
        <strain evidence="2 3">NBRC 102662</strain>
    </source>
</reference>
<accession>A0A2D0N6G5</accession>
<comment type="caution">
    <text evidence="2">The sequence shown here is derived from an EMBL/GenBank/DDBJ whole genome shotgun (WGS) entry which is preliminary data.</text>
</comment>
<proteinExistence type="predicted"/>